<reference evidence="1" key="1">
    <citation type="journal article" date="2021" name="Front. Microbiol.">
        <title>Comprehensive Comparative Genomics and Phenotyping of Methylobacterium Species.</title>
        <authorList>
            <person name="Alessa O."/>
            <person name="Ogura Y."/>
            <person name="Fujitani Y."/>
            <person name="Takami H."/>
            <person name="Hayashi T."/>
            <person name="Sahin N."/>
            <person name="Tani A."/>
        </authorList>
    </citation>
    <scope>NUCLEOTIDE SEQUENCE</scope>
    <source>
        <strain evidence="1">NBRC 15686</strain>
    </source>
</reference>
<dbReference type="Proteomes" id="UP001055039">
    <property type="component" value="Unassembled WGS sequence"/>
</dbReference>
<protein>
    <submittedName>
        <fullName evidence="1">Uncharacterized protein</fullName>
    </submittedName>
</protein>
<evidence type="ECO:0000313" key="1">
    <source>
        <dbReference type="EMBL" id="GJE67709.1"/>
    </source>
</evidence>
<accession>A0ABQ4UK57</accession>
<name>A0ABQ4UK57_9HYPH</name>
<evidence type="ECO:0000313" key="2">
    <source>
        <dbReference type="Proteomes" id="UP001055039"/>
    </source>
</evidence>
<dbReference type="EMBL" id="BPRC01000031">
    <property type="protein sequence ID" value="GJE67709.1"/>
    <property type="molecule type" value="Genomic_DNA"/>
</dbReference>
<keyword evidence="2" id="KW-1185">Reference proteome</keyword>
<dbReference type="RefSeq" id="WP_238228646.1">
    <property type="nucleotide sequence ID" value="NZ_BAAADH010000014.1"/>
</dbReference>
<organism evidence="1 2">
    <name type="scientific">Methylorubrum aminovorans</name>
    <dbReference type="NCBI Taxonomy" id="269069"/>
    <lineage>
        <taxon>Bacteria</taxon>
        <taxon>Pseudomonadati</taxon>
        <taxon>Pseudomonadota</taxon>
        <taxon>Alphaproteobacteria</taxon>
        <taxon>Hyphomicrobiales</taxon>
        <taxon>Methylobacteriaceae</taxon>
        <taxon>Methylorubrum</taxon>
    </lineage>
</organism>
<gene>
    <name evidence="1" type="ORF">LNAOJCKE_4941</name>
</gene>
<reference evidence="1" key="2">
    <citation type="submission" date="2021-08" db="EMBL/GenBank/DDBJ databases">
        <authorList>
            <person name="Tani A."/>
            <person name="Ola A."/>
            <person name="Ogura Y."/>
            <person name="Katsura K."/>
            <person name="Hayashi T."/>
        </authorList>
    </citation>
    <scope>NUCLEOTIDE SEQUENCE</scope>
    <source>
        <strain evidence="1">NBRC 15686</strain>
    </source>
</reference>
<comment type="caution">
    <text evidence="1">The sequence shown here is derived from an EMBL/GenBank/DDBJ whole genome shotgun (WGS) entry which is preliminary data.</text>
</comment>
<sequence length="87" mass="8741">MTQASHFTMTLDLAVQDPSAVLEAAATHLTRTGTLASVEAARAHLAGDVPKALAALIGLRNLAWAGGTATKIDCTPSEAEGSAQGGL</sequence>
<proteinExistence type="predicted"/>